<dbReference type="Proteomes" id="UP000198623">
    <property type="component" value="Unassembled WGS sequence"/>
</dbReference>
<evidence type="ECO:0000313" key="2">
    <source>
        <dbReference type="Proteomes" id="UP000198623"/>
    </source>
</evidence>
<accession>A0A1I2QDB0</accession>
<sequence length="41" mass="4617">MAARIPHAGFYYLRLDIGLWSEEKVEVVINNAFMSSSLSSN</sequence>
<evidence type="ECO:0000313" key="1">
    <source>
        <dbReference type="EMBL" id="SFG23601.1"/>
    </source>
</evidence>
<protein>
    <submittedName>
        <fullName evidence="1">Uncharacterized protein</fullName>
    </submittedName>
</protein>
<dbReference type="AlphaFoldDB" id="A0A1I2QDB0"/>
<dbReference type="EMBL" id="FOOU01000004">
    <property type="protein sequence ID" value="SFG23601.1"/>
    <property type="molecule type" value="Genomic_DNA"/>
</dbReference>
<proteinExistence type="predicted"/>
<reference evidence="2" key="1">
    <citation type="submission" date="2016-10" db="EMBL/GenBank/DDBJ databases">
        <authorList>
            <person name="Varghese N."/>
            <person name="Submissions S."/>
        </authorList>
    </citation>
    <scope>NUCLEOTIDE SEQUENCE [LARGE SCALE GENOMIC DNA]</scope>
    <source>
        <strain evidence="2">CGMCC 1.10971</strain>
    </source>
</reference>
<name>A0A1I2QDB0_9GAMM</name>
<keyword evidence="2" id="KW-1185">Reference proteome</keyword>
<gene>
    <name evidence="1" type="ORF">SAMN05216175_104244</name>
</gene>
<organism evidence="1 2">
    <name type="scientific">Neptunomonas qingdaonensis</name>
    <dbReference type="NCBI Taxonomy" id="1045558"/>
    <lineage>
        <taxon>Bacteria</taxon>
        <taxon>Pseudomonadati</taxon>
        <taxon>Pseudomonadota</taxon>
        <taxon>Gammaproteobacteria</taxon>
        <taxon>Oceanospirillales</taxon>
        <taxon>Oceanospirillaceae</taxon>
        <taxon>Neptunomonas</taxon>
    </lineage>
</organism>